<gene>
    <name evidence="1" type="ORF">IW261DRAFT_13590</name>
</gene>
<proteinExistence type="predicted"/>
<dbReference type="InterPro" id="IPR011009">
    <property type="entry name" value="Kinase-like_dom_sf"/>
</dbReference>
<name>A0AA39PTW3_9AGAR</name>
<keyword evidence="2" id="KW-1185">Reference proteome</keyword>
<accession>A0AA39PTW3</accession>
<reference evidence="1" key="1">
    <citation type="submission" date="2023-06" db="EMBL/GenBank/DDBJ databases">
        <authorList>
            <consortium name="Lawrence Berkeley National Laboratory"/>
            <person name="Ahrendt S."/>
            <person name="Sahu N."/>
            <person name="Indic B."/>
            <person name="Wong-Bajracharya J."/>
            <person name="Merenyi Z."/>
            <person name="Ke H.-M."/>
            <person name="Monk M."/>
            <person name="Kocsube S."/>
            <person name="Drula E."/>
            <person name="Lipzen A."/>
            <person name="Balint B."/>
            <person name="Henrissat B."/>
            <person name="Andreopoulos B."/>
            <person name="Martin F.M."/>
            <person name="Harder C.B."/>
            <person name="Rigling D."/>
            <person name="Ford K.L."/>
            <person name="Foster G.D."/>
            <person name="Pangilinan J."/>
            <person name="Papanicolaou A."/>
            <person name="Barry K."/>
            <person name="LaButti K."/>
            <person name="Viragh M."/>
            <person name="Koriabine M."/>
            <person name="Yan M."/>
            <person name="Riley R."/>
            <person name="Champramary S."/>
            <person name="Plett K.L."/>
            <person name="Tsai I.J."/>
            <person name="Slot J."/>
            <person name="Sipos G."/>
            <person name="Plett J."/>
            <person name="Nagy L.G."/>
            <person name="Grigoriev I.V."/>
        </authorList>
    </citation>
    <scope>NUCLEOTIDE SEQUENCE</scope>
    <source>
        <strain evidence="1">ICMP 16352</strain>
    </source>
</reference>
<dbReference type="Gene3D" id="1.10.510.10">
    <property type="entry name" value="Transferase(Phosphotransferase) domain 1"/>
    <property type="match status" value="1"/>
</dbReference>
<evidence type="ECO:0000313" key="1">
    <source>
        <dbReference type="EMBL" id="KAK0490450.1"/>
    </source>
</evidence>
<sequence>MDCLHNTNGAALPPNVVGDLERALNILHAEGLVFGDLRRRNIMIIPEDNTVRLIDFDWAGKENEARYPIHLNQSKEVKWADGVGSYGKIDKTHDLDMLNLLRTL</sequence>
<comment type="caution">
    <text evidence="1">The sequence shown here is derived from an EMBL/GenBank/DDBJ whole genome shotgun (WGS) entry which is preliminary data.</text>
</comment>
<dbReference type="SUPFAM" id="SSF56112">
    <property type="entry name" value="Protein kinase-like (PK-like)"/>
    <property type="match status" value="1"/>
</dbReference>
<organism evidence="1 2">
    <name type="scientific">Armillaria novae-zelandiae</name>
    <dbReference type="NCBI Taxonomy" id="153914"/>
    <lineage>
        <taxon>Eukaryota</taxon>
        <taxon>Fungi</taxon>
        <taxon>Dikarya</taxon>
        <taxon>Basidiomycota</taxon>
        <taxon>Agaricomycotina</taxon>
        <taxon>Agaricomycetes</taxon>
        <taxon>Agaricomycetidae</taxon>
        <taxon>Agaricales</taxon>
        <taxon>Marasmiineae</taxon>
        <taxon>Physalacriaceae</taxon>
        <taxon>Armillaria</taxon>
    </lineage>
</organism>
<dbReference type="AlphaFoldDB" id="A0AA39PTW3"/>
<evidence type="ECO:0000313" key="2">
    <source>
        <dbReference type="Proteomes" id="UP001175227"/>
    </source>
</evidence>
<dbReference type="EMBL" id="JAUEPR010000001">
    <property type="protein sequence ID" value="KAK0490450.1"/>
    <property type="molecule type" value="Genomic_DNA"/>
</dbReference>
<dbReference type="Proteomes" id="UP001175227">
    <property type="component" value="Unassembled WGS sequence"/>
</dbReference>
<evidence type="ECO:0008006" key="3">
    <source>
        <dbReference type="Google" id="ProtNLM"/>
    </source>
</evidence>
<protein>
    <recommendedName>
        <fullName evidence="3">Protein kinase domain-containing protein</fullName>
    </recommendedName>
</protein>